<comment type="caution">
    <text evidence="2">The sequence shown here is derived from an EMBL/GenBank/DDBJ whole genome shotgun (WGS) entry which is preliminary data.</text>
</comment>
<dbReference type="AlphaFoldDB" id="A0A9P6SX22"/>
<evidence type="ECO:0000313" key="2">
    <source>
        <dbReference type="EMBL" id="KAG0009300.1"/>
    </source>
</evidence>
<dbReference type="Proteomes" id="UP000703661">
    <property type="component" value="Unassembled WGS sequence"/>
</dbReference>
<reference evidence="2" key="1">
    <citation type="journal article" date="2020" name="Fungal Divers.">
        <title>Resolving the Mortierellaceae phylogeny through synthesis of multi-gene phylogenetics and phylogenomics.</title>
        <authorList>
            <person name="Vandepol N."/>
            <person name="Liber J."/>
            <person name="Desiro A."/>
            <person name="Na H."/>
            <person name="Kennedy M."/>
            <person name="Barry K."/>
            <person name="Grigoriev I.V."/>
            <person name="Miller A.N."/>
            <person name="O'Donnell K."/>
            <person name="Stajich J.E."/>
            <person name="Bonito G."/>
        </authorList>
    </citation>
    <scope>NUCLEOTIDE SEQUENCE</scope>
    <source>
        <strain evidence="2">NRRL 2769</strain>
    </source>
</reference>
<keyword evidence="3" id="KW-1185">Reference proteome</keyword>
<protein>
    <submittedName>
        <fullName evidence="2">Uncharacterized protein</fullName>
    </submittedName>
</protein>
<evidence type="ECO:0000313" key="3">
    <source>
        <dbReference type="Proteomes" id="UP000703661"/>
    </source>
</evidence>
<name>A0A9P6SX22_9FUNG</name>
<gene>
    <name evidence="2" type="ORF">BGZ80_002531</name>
</gene>
<feature type="chain" id="PRO_5040162488" evidence="1">
    <location>
        <begin position="22"/>
        <end position="179"/>
    </location>
</feature>
<sequence>MLVPLCVVWLVAVVLLGVATGLLTTSSNDLEKQLQRSHQRLATRVGESDDDNGMIVNKGWRCKDTQSKSVHLTLDEKSSLESSTKDYTITGRYTTPQRIALGTLVLVLFSSQLRFFQWIISTGTLSSMEASHAANGCLSPVPTCLTMFGLISGIAMITIGLRVIPADVDAEIDPEIDHV</sequence>
<organism evidence="2 3">
    <name type="scientific">Entomortierella chlamydospora</name>
    <dbReference type="NCBI Taxonomy" id="101097"/>
    <lineage>
        <taxon>Eukaryota</taxon>
        <taxon>Fungi</taxon>
        <taxon>Fungi incertae sedis</taxon>
        <taxon>Mucoromycota</taxon>
        <taxon>Mortierellomycotina</taxon>
        <taxon>Mortierellomycetes</taxon>
        <taxon>Mortierellales</taxon>
        <taxon>Mortierellaceae</taxon>
        <taxon>Entomortierella</taxon>
    </lineage>
</organism>
<accession>A0A9P6SX22</accession>
<proteinExistence type="predicted"/>
<feature type="signal peptide" evidence="1">
    <location>
        <begin position="1"/>
        <end position="21"/>
    </location>
</feature>
<dbReference type="EMBL" id="JAAAID010001629">
    <property type="protein sequence ID" value="KAG0009300.1"/>
    <property type="molecule type" value="Genomic_DNA"/>
</dbReference>
<evidence type="ECO:0000256" key="1">
    <source>
        <dbReference type="SAM" id="SignalP"/>
    </source>
</evidence>
<keyword evidence="1" id="KW-0732">Signal</keyword>